<evidence type="ECO:0000313" key="1">
    <source>
        <dbReference type="EMBL" id="OLP74704.1"/>
    </source>
</evidence>
<reference evidence="1 2" key="1">
    <citation type="submission" date="2016-02" db="EMBL/GenBank/DDBJ databases">
        <title>Genome analysis of coral dinoflagellate symbionts highlights evolutionary adaptations to a symbiotic lifestyle.</title>
        <authorList>
            <person name="Aranda M."/>
            <person name="Li Y."/>
            <person name="Liew Y.J."/>
            <person name="Baumgarten S."/>
            <person name="Simakov O."/>
            <person name="Wilson M."/>
            <person name="Piel J."/>
            <person name="Ashoor H."/>
            <person name="Bougouffa S."/>
            <person name="Bajic V.B."/>
            <person name="Ryu T."/>
            <person name="Ravasi T."/>
            <person name="Bayer T."/>
            <person name="Micklem G."/>
            <person name="Kim H."/>
            <person name="Bhak J."/>
            <person name="Lajeunesse T.C."/>
            <person name="Voolstra C.R."/>
        </authorList>
    </citation>
    <scope>NUCLEOTIDE SEQUENCE [LARGE SCALE GENOMIC DNA]</scope>
    <source>
        <strain evidence="1 2">CCMP2467</strain>
    </source>
</reference>
<gene>
    <name evidence="1" type="ORF">AK812_SmicGene45683</name>
</gene>
<dbReference type="OrthoDB" id="10267390at2759"/>
<feature type="non-terminal residue" evidence="1">
    <location>
        <position position="92"/>
    </location>
</feature>
<sequence>MKDLDDPKLGGDEGVQQLLRMVSGEESQGIPELPLRWQARNVTVQETPDPQSQLHIDTFAPIVKVWVFQDPPGVSLDEGPLLFSQRSHRNSE</sequence>
<dbReference type="AlphaFoldDB" id="A0A1Q9BVN8"/>
<evidence type="ECO:0000313" key="2">
    <source>
        <dbReference type="Proteomes" id="UP000186817"/>
    </source>
</evidence>
<protein>
    <submittedName>
        <fullName evidence="1">Uncharacterized protein</fullName>
    </submittedName>
</protein>
<name>A0A1Q9BVN8_SYMMI</name>
<proteinExistence type="predicted"/>
<organism evidence="1 2">
    <name type="scientific">Symbiodinium microadriaticum</name>
    <name type="common">Dinoflagellate</name>
    <name type="synonym">Zooxanthella microadriatica</name>
    <dbReference type="NCBI Taxonomy" id="2951"/>
    <lineage>
        <taxon>Eukaryota</taxon>
        <taxon>Sar</taxon>
        <taxon>Alveolata</taxon>
        <taxon>Dinophyceae</taxon>
        <taxon>Suessiales</taxon>
        <taxon>Symbiodiniaceae</taxon>
        <taxon>Symbiodinium</taxon>
    </lineage>
</organism>
<dbReference type="Proteomes" id="UP000186817">
    <property type="component" value="Unassembled WGS sequence"/>
</dbReference>
<dbReference type="EMBL" id="LSRX01003324">
    <property type="protein sequence ID" value="OLP74704.1"/>
    <property type="molecule type" value="Genomic_DNA"/>
</dbReference>
<comment type="caution">
    <text evidence="1">The sequence shown here is derived from an EMBL/GenBank/DDBJ whole genome shotgun (WGS) entry which is preliminary data.</text>
</comment>
<accession>A0A1Q9BVN8</accession>
<keyword evidence="2" id="KW-1185">Reference proteome</keyword>